<sequence length="71" mass="7738">MNERRVWGIGNGRSNDRNWVRADVPRFRHSAARDALIGTADTVAALAALGEAEPGRVFVSFIDGRIGDQSN</sequence>
<reference evidence="1 2" key="1">
    <citation type="submission" date="2020-08" db="EMBL/GenBank/DDBJ databases">
        <title>Genomic Encyclopedia of Type Strains, Phase IV (KMG-IV): sequencing the most valuable type-strain genomes for metagenomic binning, comparative biology and taxonomic classification.</title>
        <authorList>
            <person name="Goeker M."/>
        </authorList>
    </citation>
    <scope>NUCLEOTIDE SEQUENCE [LARGE SCALE GENOMIC DNA]</scope>
    <source>
        <strain evidence="1 2">DSM 103336</strain>
    </source>
</reference>
<proteinExistence type="predicted"/>
<keyword evidence="2" id="KW-1185">Reference proteome</keyword>
<organism evidence="1 2">
    <name type="scientific">Sphingomonas prati</name>
    <dbReference type="NCBI Taxonomy" id="1843237"/>
    <lineage>
        <taxon>Bacteria</taxon>
        <taxon>Pseudomonadati</taxon>
        <taxon>Pseudomonadota</taxon>
        <taxon>Alphaproteobacteria</taxon>
        <taxon>Sphingomonadales</taxon>
        <taxon>Sphingomonadaceae</taxon>
        <taxon>Sphingomonas</taxon>
    </lineage>
</organism>
<accession>A0A7W9BQJ3</accession>
<protein>
    <submittedName>
        <fullName evidence="1">Uncharacterized protein</fullName>
    </submittedName>
</protein>
<evidence type="ECO:0000313" key="2">
    <source>
        <dbReference type="Proteomes" id="UP000546701"/>
    </source>
</evidence>
<evidence type="ECO:0000313" key="1">
    <source>
        <dbReference type="EMBL" id="MBB5728317.1"/>
    </source>
</evidence>
<dbReference type="EMBL" id="JACIJR010000002">
    <property type="protein sequence ID" value="MBB5728317.1"/>
    <property type="molecule type" value="Genomic_DNA"/>
</dbReference>
<comment type="caution">
    <text evidence="1">The sequence shown here is derived from an EMBL/GenBank/DDBJ whole genome shotgun (WGS) entry which is preliminary data.</text>
</comment>
<name>A0A7W9BQJ3_9SPHN</name>
<dbReference type="Proteomes" id="UP000546701">
    <property type="component" value="Unassembled WGS sequence"/>
</dbReference>
<dbReference type="AlphaFoldDB" id="A0A7W9BQJ3"/>
<gene>
    <name evidence="1" type="ORF">FHS99_000787</name>
</gene>